<evidence type="ECO:0000256" key="4">
    <source>
        <dbReference type="RuleBase" id="RU363090"/>
    </source>
</evidence>
<dbReference type="PANTHER" id="PTHR12400">
    <property type="entry name" value="INOSITOL POLYPHOSPHATE KINASE"/>
    <property type="match status" value="1"/>
</dbReference>
<feature type="compositionally biased region" description="Polar residues" evidence="5">
    <location>
        <begin position="1"/>
        <end position="14"/>
    </location>
</feature>
<evidence type="ECO:0000256" key="3">
    <source>
        <dbReference type="ARBA" id="ARBA00022777"/>
    </source>
</evidence>
<feature type="region of interest" description="Disordered" evidence="5">
    <location>
        <begin position="208"/>
        <end position="253"/>
    </location>
</feature>
<organism evidence="6 7">
    <name type="scientific">Amanita thiersii Skay4041</name>
    <dbReference type="NCBI Taxonomy" id="703135"/>
    <lineage>
        <taxon>Eukaryota</taxon>
        <taxon>Fungi</taxon>
        <taxon>Dikarya</taxon>
        <taxon>Basidiomycota</taxon>
        <taxon>Agaricomycotina</taxon>
        <taxon>Agaricomycetes</taxon>
        <taxon>Agaricomycetidae</taxon>
        <taxon>Agaricales</taxon>
        <taxon>Pluteineae</taxon>
        <taxon>Amanitaceae</taxon>
        <taxon>Amanita</taxon>
    </lineage>
</organism>
<dbReference type="InterPro" id="IPR005522">
    <property type="entry name" value="IPK"/>
</dbReference>
<accession>A0A2A9NWB4</accession>
<feature type="region of interest" description="Disordered" evidence="5">
    <location>
        <begin position="627"/>
        <end position="746"/>
    </location>
</feature>
<feature type="compositionally biased region" description="Polar residues" evidence="5">
    <location>
        <begin position="675"/>
        <end position="690"/>
    </location>
</feature>
<proteinExistence type="inferred from homology"/>
<keyword evidence="2 4" id="KW-0808">Transferase</keyword>
<keyword evidence="7" id="KW-1185">Reference proteome</keyword>
<feature type="compositionally biased region" description="Low complexity" evidence="5">
    <location>
        <begin position="300"/>
        <end position="313"/>
    </location>
</feature>
<feature type="compositionally biased region" description="Polar residues" evidence="5">
    <location>
        <begin position="638"/>
        <end position="648"/>
    </location>
</feature>
<feature type="compositionally biased region" description="Polar residues" evidence="5">
    <location>
        <begin position="46"/>
        <end position="58"/>
    </location>
</feature>
<dbReference type="GO" id="GO:0008440">
    <property type="term" value="F:inositol-1,4,5-trisphosphate 3-kinase activity"/>
    <property type="evidence" value="ECO:0007669"/>
    <property type="project" value="TreeGrafter"/>
</dbReference>
<name>A0A2A9NWB4_9AGAR</name>
<evidence type="ECO:0000256" key="2">
    <source>
        <dbReference type="ARBA" id="ARBA00022679"/>
    </source>
</evidence>
<feature type="compositionally biased region" description="Basic and acidic residues" evidence="5">
    <location>
        <begin position="165"/>
        <end position="176"/>
    </location>
</feature>
<feature type="region of interest" description="Disordered" evidence="5">
    <location>
        <begin position="1059"/>
        <end position="1109"/>
    </location>
</feature>
<dbReference type="GO" id="GO:0032958">
    <property type="term" value="P:inositol phosphate biosynthetic process"/>
    <property type="evidence" value="ECO:0007669"/>
    <property type="project" value="InterPro"/>
</dbReference>
<dbReference type="GO" id="GO:0046854">
    <property type="term" value="P:phosphatidylinositol phosphate biosynthetic process"/>
    <property type="evidence" value="ECO:0007669"/>
    <property type="project" value="TreeGrafter"/>
</dbReference>
<evidence type="ECO:0000313" key="7">
    <source>
        <dbReference type="Proteomes" id="UP000242287"/>
    </source>
</evidence>
<evidence type="ECO:0000256" key="5">
    <source>
        <dbReference type="SAM" id="MobiDB-lite"/>
    </source>
</evidence>
<evidence type="ECO:0000256" key="1">
    <source>
        <dbReference type="ARBA" id="ARBA00007374"/>
    </source>
</evidence>
<sequence>MGSSDATQHFQQQFRFPLPSHSSTPASTTPSSRRPSLSSEDPDLSFSETPYHQLGNTRSVREHRYLVNDCVSDSDGHSTETSSPSAKRRKSRRSLMCAVTMPCGTPTSIPSTPTTPKLHRMTSRRSSLSSTSSSTPTSPELTPHPPPSAGIGRKVAASLQLFKETAAREEDNHADESPDLSYTANVPDSSLPGGVAEAQFEFVKRSDWPDRESAVSRRQKSALMLDRARAREVDTATKDEEESQGKLKATERKIPGLELKNEVLQLRRQSIASRAETRGRRKERTVELGEDSDNHSSVPSSINDDVSDLSSSSLPRTHHNSPSPSLLRPSCDRIITSCPQNSTLNSHPSVPQHITQVKVPAIQTTVTLPQPSTSAAHDPALSLPEPISPLESTIYSPWSTDDDSTWETASTSTTISTTSVPPTHVIQEESFGEDDQLMQPSHHHFIDSEYRAGESPNSADEQFFPFDLEWSEGHLPHIPLRPFRNQVGGHSAIYKFTKQAVCKPLVSRENLFYEAVEREAPPLLGFIPRYLGVMLVTYRRVPKSATRITQEPERPALVASSTPQNSVTRQTNVFLSKSGESHSVHKSIDTEETEMPEVVLDRNRHIIPQWILTGSRHRSISHSNLHNIPNYASHRPRLSNTGTASSPELTVPSGRSPRFKPSPLSLYPSYCHSPIPSTTPSNQAPQIQTTRFRRRRPDTAPGSYVHQSLSRSMPDQDDHFNRPSFRLSKSDNSLPSSQSQCFGGTGSTTVNTRLKDHVFTTILRQFRRRMHGRCLSVMRPEDEGHIADGEDDHAEYPNNLRGRLRRHRKSPCRILAYHSDSCDTLLRHPHNEPVFHLPSPQLRKDVDGVFDMDLDSIAQTNERKWDYLQSLPTRRRSRSRSLDSHPSSCPMLRPTFEKTIPEQEEGDASISRQNHFILMEDLTGRLKHPCVLDLKMGTRQYGMDATPAKKKSQRKKCERTTSRTLGVRVCGMQVWNHVTQSYVTQDKYRGREVRKDDFSSVLASFLSGGQHLLAYQIPVLLEKLYALAHIVNRLKGYRFYGCSLLLIYDGDKESQEAFRSSALEHPSSRSKRGESLERRSCSRSKPERLRRSHSEDLLVGPVGKRPSGRRKRGEIIVRIVDFAHTTTGKDWLPYPHQDRDVSSNTEGYQAEVDPETGLLYARFPPHHPEEPDRGFLVGLKNIAESLEKIWNEERLRRTKGSRDDSSSQTCQLPPLSLDGKELFDEIFGEDDPGMISA</sequence>
<feature type="region of interest" description="Disordered" evidence="5">
    <location>
        <begin position="1"/>
        <end position="192"/>
    </location>
</feature>
<dbReference type="InterPro" id="IPR038286">
    <property type="entry name" value="IPK_sf"/>
</dbReference>
<feature type="compositionally biased region" description="Basic and acidic residues" evidence="5">
    <location>
        <begin position="226"/>
        <end position="253"/>
    </location>
</feature>
<dbReference type="SUPFAM" id="SSF56104">
    <property type="entry name" value="SAICAR synthase-like"/>
    <property type="match status" value="1"/>
</dbReference>
<dbReference type="GO" id="GO:0000824">
    <property type="term" value="F:inositol-1,4,5,6-tetrakisphosphate 3-kinase activity"/>
    <property type="evidence" value="ECO:0007669"/>
    <property type="project" value="TreeGrafter"/>
</dbReference>
<feature type="compositionally biased region" description="Low complexity" evidence="5">
    <location>
        <begin position="105"/>
        <end position="116"/>
    </location>
</feature>
<comment type="similarity">
    <text evidence="1 4">Belongs to the inositol phosphokinase (IPK) family.</text>
</comment>
<dbReference type="Pfam" id="PF03770">
    <property type="entry name" value="IPK"/>
    <property type="match status" value="1"/>
</dbReference>
<dbReference type="Gene3D" id="3.30.470.160">
    <property type="entry name" value="Inositol polyphosphate kinase"/>
    <property type="match status" value="1"/>
</dbReference>
<dbReference type="Proteomes" id="UP000242287">
    <property type="component" value="Unassembled WGS sequence"/>
</dbReference>
<evidence type="ECO:0000313" key="6">
    <source>
        <dbReference type="EMBL" id="PFH52631.1"/>
    </source>
</evidence>
<feature type="region of interest" description="Disordered" evidence="5">
    <location>
        <begin position="873"/>
        <end position="894"/>
    </location>
</feature>
<feature type="region of interest" description="Disordered" evidence="5">
    <location>
        <begin position="1196"/>
        <end position="1215"/>
    </location>
</feature>
<dbReference type="EC" id="2.7.-.-" evidence="4"/>
<feature type="compositionally biased region" description="Low complexity" evidence="5">
    <location>
        <begin position="17"/>
        <end position="39"/>
    </location>
</feature>
<reference evidence="6 7" key="1">
    <citation type="submission" date="2014-02" db="EMBL/GenBank/DDBJ databases">
        <title>Transposable element dynamics among asymbiotic and ectomycorrhizal Amanita fungi.</title>
        <authorList>
            <consortium name="DOE Joint Genome Institute"/>
            <person name="Hess J."/>
            <person name="Skrede I."/>
            <person name="Wolfe B."/>
            <person name="LaButti K."/>
            <person name="Ohm R.A."/>
            <person name="Grigoriev I.V."/>
            <person name="Pringle A."/>
        </authorList>
    </citation>
    <scope>NUCLEOTIDE SEQUENCE [LARGE SCALE GENOMIC DNA]</scope>
    <source>
        <strain evidence="6 7">SKay4041</strain>
    </source>
</reference>
<dbReference type="AlphaFoldDB" id="A0A2A9NWB4"/>
<keyword evidence="3 4" id="KW-0418">Kinase</keyword>
<feature type="compositionally biased region" description="Low complexity" evidence="5">
    <location>
        <begin position="124"/>
        <end position="141"/>
    </location>
</feature>
<protein>
    <recommendedName>
        <fullName evidence="4">Kinase</fullName>
        <ecNumber evidence="4">2.7.-.-</ecNumber>
    </recommendedName>
</protein>
<dbReference type="EMBL" id="KZ301978">
    <property type="protein sequence ID" value="PFH52631.1"/>
    <property type="molecule type" value="Genomic_DNA"/>
</dbReference>
<dbReference type="STRING" id="703135.A0A2A9NWB4"/>
<feature type="compositionally biased region" description="Polar residues" evidence="5">
    <location>
        <begin position="730"/>
        <end position="746"/>
    </location>
</feature>
<feature type="region of interest" description="Disordered" evidence="5">
    <location>
        <begin position="273"/>
        <end position="332"/>
    </location>
</feature>
<feature type="compositionally biased region" description="Basic and acidic residues" evidence="5">
    <location>
        <begin position="1071"/>
        <end position="1096"/>
    </location>
</feature>
<dbReference type="GO" id="GO:0005634">
    <property type="term" value="C:nucleus"/>
    <property type="evidence" value="ECO:0007669"/>
    <property type="project" value="TreeGrafter"/>
</dbReference>
<dbReference type="GO" id="GO:0005737">
    <property type="term" value="C:cytoplasm"/>
    <property type="evidence" value="ECO:0007669"/>
    <property type="project" value="TreeGrafter"/>
</dbReference>
<dbReference type="PANTHER" id="PTHR12400:SF21">
    <property type="entry name" value="KINASE"/>
    <property type="match status" value="1"/>
</dbReference>
<gene>
    <name evidence="6" type="ORF">AMATHDRAFT_56689</name>
</gene>
<feature type="compositionally biased region" description="Basic and acidic residues" evidence="5">
    <location>
        <begin position="1196"/>
        <end position="1205"/>
    </location>
</feature>
<dbReference type="OrthoDB" id="2573163at2759"/>